<evidence type="ECO:0000313" key="3">
    <source>
        <dbReference type="Proteomes" id="UP001140206"/>
    </source>
</evidence>
<name>A0AAV8BM95_9POAL</name>
<dbReference type="NCBIfam" id="TIGR00135">
    <property type="entry name" value="gatC"/>
    <property type="match status" value="1"/>
</dbReference>
<comment type="caution">
    <text evidence="2">The sequence shown here is derived from an EMBL/GenBank/DDBJ whole genome shotgun (WGS) entry which is preliminary data.</text>
</comment>
<evidence type="ECO:0000313" key="2">
    <source>
        <dbReference type="EMBL" id="KAJ4744211.1"/>
    </source>
</evidence>
<dbReference type="PANTHER" id="PTHR15004">
    <property type="entry name" value="GLUTAMYL-TRNA(GLN) AMIDOTRANSFERASE SUBUNIT C, MITOCHONDRIAL"/>
    <property type="match status" value="1"/>
</dbReference>
<dbReference type="Pfam" id="PF02686">
    <property type="entry name" value="GatC"/>
    <property type="match status" value="1"/>
</dbReference>
<dbReference type="Proteomes" id="UP001140206">
    <property type="component" value="Unassembled WGS sequence"/>
</dbReference>
<dbReference type="GO" id="GO:0006450">
    <property type="term" value="P:regulation of translational fidelity"/>
    <property type="evidence" value="ECO:0007669"/>
    <property type="project" value="InterPro"/>
</dbReference>
<dbReference type="EMBL" id="JAMFTS010000176">
    <property type="protein sequence ID" value="KAJ4744211.1"/>
    <property type="molecule type" value="Genomic_DNA"/>
</dbReference>
<dbReference type="GO" id="GO:0050567">
    <property type="term" value="F:glutaminyl-tRNA synthase (glutamine-hydrolyzing) activity"/>
    <property type="evidence" value="ECO:0007669"/>
    <property type="project" value="UniProtKB-UniRule"/>
</dbReference>
<comment type="similarity">
    <text evidence="1">Belongs to the GatC family.</text>
</comment>
<reference evidence="2" key="1">
    <citation type="submission" date="2022-08" db="EMBL/GenBank/DDBJ databases">
        <authorList>
            <person name="Marques A."/>
        </authorList>
    </citation>
    <scope>NUCLEOTIDE SEQUENCE</scope>
    <source>
        <strain evidence="2">RhyPub2mFocal</strain>
        <tissue evidence="2">Leaves</tissue>
    </source>
</reference>
<comment type="subcellular location">
    <subcellularLocation>
        <location evidence="1">Mitochondrion</location>
    </subcellularLocation>
    <subcellularLocation>
        <location evidence="1">Plastid</location>
        <location evidence="1">Chloroplast</location>
    </subcellularLocation>
</comment>
<dbReference type="InterPro" id="IPR036113">
    <property type="entry name" value="Asp/Glu-ADT_sf_sub_c"/>
</dbReference>
<dbReference type="GO" id="GO:0070681">
    <property type="term" value="P:glutaminyl-tRNAGln biosynthesis via transamidation"/>
    <property type="evidence" value="ECO:0007669"/>
    <property type="project" value="UniProtKB-UniRule"/>
</dbReference>
<accession>A0AAV8BM95</accession>
<keyword evidence="1" id="KW-0547">Nucleotide-binding</keyword>
<protein>
    <recommendedName>
        <fullName evidence="1">Glutamyl-tRNA(Gln) amidotransferase subunit C, chloroplastic/mitochondrial</fullName>
        <shortName evidence="1">Glu-AdT subunit C</shortName>
        <ecNumber evidence="1">6.3.5.-</ecNumber>
    </recommendedName>
</protein>
<dbReference type="InterPro" id="IPR003837">
    <property type="entry name" value="GatC"/>
</dbReference>
<dbReference type="EC" id="6.3.5.-" evidence="1"/>
<dbReference type="SUPFAM" id="SSF141000">
    <property type="entry name" value="Glu-tRNAGln amidotransferase C subunit"/>
    <property type="match status" value="1"/>
</dbReference>
<keyword evidence="3" id="KW-1185">Reference proteome</keyword>
<comment type="subunit">
    <text evidence="1">Subunit of the heterotrimeric GatCAB amidotransferase (AdT) complex, composed of A, B and C subunits.</text>
</comment>
<keyword evidence="1" id="KW-0496">Mitochondrion</keyword>
<gene>
    <name evidence="1" type="primary">GATC</name>
    <name evidence="2" type="ORF">LUZ62_002797</name>
</gene>
<dbReference type="GO" id="GO:0009507">
    <property type="term" value="C:chloroplast"/>
    <property type="evidence" value="ECO:0007669"/>
    <property type="project" value="UniProtKB-SubCell"/>
</dbReference>
<comment type="catalytic activity">
    <reaction evidence="1">
        <text>L-glutamyl-tRNA(Gln) + L-glutamine + ATP + H2O = L-glutaminyl-tRNA(Gln) + L-glutamate + ADP + phosphate + H(+)</text>
        <dbReference type="Rhea" id="RHEA:17521"/>
        <dbReference type="Rhea" id="RHEA-COMP:9681"/>
        <dbReference type="Rhea" id="RHEA-COMP:9684"/>
        <dbReference type="ChEBI" id="CHEBI:15377"/>
        <dbReference type="ChEBI" id="CHEBI:15378"/>
        <dbReference type="ChEBI" id="CHEBI:29985"/>
        <dbReference type="ChEBI" id="CHEBI:30616"/>
        <dbReference type="ChEBI" id="CHEBI:43474"/>
        <dbReference type="ChEBI" id="CHEBI:58359"/>
        <dbReference type="ChEBI" id="CHEBI:78520"/>
        <dbReference type="ChEBI" id="CHEBI:78521"/>
        <dbReference type="ChEBI" id="CHEBI:456216"/>
    </reaction>
</comment>
<dbReference type="GO" id="GO:0005524">
    <property type="term" value="F:ATP binding"/>
    <property type="evidence" value="ECO:0007669"/>
    <property type="project" value="UniProtKB-KW"/>
</dbReference>
<keyword evidence="1" id="KW-0067">ATP-binding</keyword>
<sequence length="137" mass="15118">MMSSGFLPRLRLAASPLKPSLLLVSKRSSSSFSRHPRCAAALEPPDVARLADAARISLSPQEVEEFGPKIRQVVDWFGQLQAVDLESIEPSLRASTEAVSSPREDTPETFDNREAIIEAIPSYDNPYIKVPRVLSKD</sequence>
<keyword evidence="1" id="KW-0150">Chloroplast</keyword>
<dbReference type="Gene3D" id="1.10.20.60">
    <property type="entry name" value="Glu-tRNAGln amidotransferase C subunit, N-terminal domain"/>
    <property type="match status" value="1"/>
</dbReference>
<dbReference type="GO" id="GO:0030956">
    <property type="term" value="C:glutamyl-tRNA(Gln) amidotransferase complex"/>
    <property type="evidence" value="ECO:0007669"/>
    <property type="project" value="UniProtKB-UniRule"/>
</dbReference>
<dbReference type="AlphaFoldDB" id="A0AAV8BM95"/>
<dbReference type="GO" id="GO:0032543">
    <property type="term" value="P:mitochondrial translation"/>
    <property type="evidence" value="ECO:0007669"/>
    <property type="project" value="UniProtKB-UniRule"/>
</dbReference>
<dbReference type="HAMAP" id="MF_00122">
    <property type="entry name" value="GatC"/>
    <property type="match status" value="1"/>
</dbReference>
<keyword evidence="1" id="KW-0648">Protein biosynthesis</keyword>
<keyword evidence="1" id="KW-0436">Ligase</keyword>
<organism evidence="2 3">
    <name type="scientific">Rhynchospora pubera</name>
    <dbReference type="NCBI Taxonomy" id="906938"/>
    <lineage>
        <taxon>Eukaryota</taxon>
        <taxon>Viridiplantae</taxon>
        <taxon>Streptophyta</taxon>
        <taxon>Embryophyta</taxon>
        <taxon>Tracheophyta</taxon>
        <taxon>Spermatophyta</taxon>
        <taxon>Magnoliopsida</taxon>
        <taxon>Liliopsida</taxon>
        <taxon>Poales</taxon>
        <taxon>Cyperaceae</taxon>
        <taxon>Cyperoideae</taxon>
        <taxon>Rhynchosporeae</taxon>
        <taxon>Rhynchospora</taxon>
    </lineage>
</organism>
<dbReference type="PANTHER" id="PTHR15004:SF0">
    <property type="entry name" value="GLUTAMYL-TRNA(GLN) AMIDOTRANSFERASE SUBUNIT C, MITOCHONDRIAL"/>
    <property type="match status" value="1"/>
</dbReference>
<comment type="function">
    <text evidence="1">Allows the formation of correctly charged Gln-tRNA(Gln) through the transamidation of misacylated Glu-tRNA(Gln) in chloroplasts and mitochondria. The reaction takes place in the presence of glutamine and ATP through an activated gamma-phospho-Glu-tRNA(Gln).</text>
</comment>
<proteinExistence type="inferred from homology"/>
<dbReference type="GO" id="GO:0005739">
    <property type="term" value="C:mitochondrion"/>
    <property type="evidence" value="ECO:0007669"/>
    <property type="project" value="UniProtKB-SubCell"/>
</dbReference>
<evidence type="ECO:0000256" key="1">
    <source>
        <dbReference type="HAMAP-Rule" id="MF_03149"/>
    </source>
</evidence>
<keyword evidence="1" id="KW-0934">Plastid</keyword>